<evidence type="ECO:0000256" key="1">
    <source>
        <dbReference type="ARBA" id="ARBA00004496"/>
    </source>
</evidence>
<evidence type="ECO:0000259" key="6">
    <source>
        <dbReference type="PROSITE" id="PS50245"/>
    </source>
</evidence>
<evidence type="ECO:0000256" key="3">
    <source>
        <dbReference type="ARBA" id="ARBA00023186"/>
    </source>
</evidence>
<dbReference type="GO" id="GO:0007023">
    <property type="term" value="P:post-chaperonin tubulin folding pathway"/>
    <property type="evidence" value="ECO:0007669"/>
    <property type="project" value="InterPro"/>
</dbReference>
<dbReference type="EMBL" id="JPOX01000016">
    <property type="protein sequence ID" value="KFX47115.1"/>
    <property type="molecule type" value="Genomic_DNA"/>
</dbReference>
<dbReference type="Gene3D" id="3.10.20.90">
    <property type="entry name" value="Phosphatidylinositol 3-kinase Catalytic Subunit, Chain A, domain 1"/>
    <property type="match status" value="1"/>
</dbReference>
<dbReference type="CDD" id="cd01789">
    <property type="entry name" value="Ubl_TBCB"/>
    <property type="match status" value="1"/>
</dbReference>
<dbReference type="PANTHER" id="PTHR18916:SF85">
    <property type="entry name" value="TUBULIN-FOLDING COFACTOR B"/>
    <property type="match status" value="1"/>
</dbReference>
<dbReference type="GO" id="GO:0051010">
    <property type="term" value="F:microtubule plus-end binding"/>
    <property type="evidence" value="ECO:0007669"/>
    <property type="project" value="TreeGrafter"/>
</dbReference>
<evidence type="ECO:0000259" key="5">
    <source>
        <dbReference type="PROSITE" id="PS50053"/>
    </source>
</evidence>
<dbReference type="HOGENOM" id="CLU_067577_2_0_1"/>
<dbReference type="InterPro" id="IPR036859">
    <property type="entry name" value="CAP-Gly_dom_sf"/>
</dbReference>
<dbReference type="PROSITE" id="PS50245">
    <property type="entry name" value="CAP_GLY_2"/>
    <property type="match status" value="1"/>
</dbReference>
<keyword evidence="2" id="KW-0963">Cytoplasm</keyword>
<dbReference type="Pfam" id="PF14560">
    <property type="entry name" value="Ubiquitin_2"/>
    <property type="match status" value="1"/>
</dbReference>
<comment type="similarity">
    <text evidence="4">Belongs to the TBCB family.</text>
</comment>
<organism evidence="7">
    <name type="scientific">Talaromyces marneffei PM1</name>
    <dbReference type="NCBI Taxonomy" id="1077442"/>
    <lineage>
        <taxon>Eukaryota</taxon>
        <taxon>Fungi</taxon>
        <taxon>Dikarya</taxon>
        <taxon>Ascomycota</taxon>
        <taxon>Pezizomycotina</taxon>
        <taxon>Eurotiomycetes</taxon>
        <taxon>Eurotiomycetidae</taxon>
        <taxon>Eurotiales</taxon>
        <taxon>Trichocomaceae</taxon>
        <taxon>Talaromyces</taxon>
        <taxon>Talaromyces sect. Talaromyces</taxon>
    </lineage>
</organism>
<name>A0A093VKB8_TALMA</name>
<keyword evidence="3" id="KW-0143">Chaperone</keyword>
<dbReference type="PROSITE" id="PS00845">
    <property type="entry name" value="CAP_GLY_1"/>
    <property type="match status" value="1"/>
</dbReference>
<proteinExistence type="inferred from homology"/>
<dbReference type="InterPro" id="IPR000938">
    <property type="entry name" value="CAP-Gly_domain"/>
</dbReference>
<comment type="subcellular location">
    <subcellularLocation>
        <location evidence="1">Cytoplasm</location>
    </subcellularLocation>
</comment>
<dbReference type="EMBL" id="JPOX01000016">
    <property type="protein sequence ID" value="KFX47116.1"/>
    <property type="molecule type" value="Genomic_DNA"/>
</dbReference>
<dbReference type="SUPFAM" id="SSF74924">
    <property type="entry name" value="Cap-Gly domain"/>
    <property type="match status" value="1"/>
</dbReference>
<feature type="domain" description="CAP-Gly" evidence="6">
    <location>
        <begin position="218"/>
        <end position="253"/>
    </location>
</feature>
<dbReference type="PANTHER" id="PTHR18916">
    <property type="entry name" value="DYNACTIN 1-RELATED MICROTUBULE-BINDING"/>
    <property type="match status" value="1"/>
</dbReference>
<dbReference type="SUPFAM" id="SSF54236">
    <property type="entry name" value="Ubiquitin-like"/>
    <property type="match status" value="1"/>
</dbReference>
<dbReference type="Gene3D" id="2.30.30.190">
    <property type="entry name" value="CAP Gly-rich-like domain"/>
    <property type="match status" value="1"/>
</dbReference>
<comment type="caution">
    <text evidence="7">The sequence shown here is derived from an EMBL/GenBank/DDBJ whole genome shotgun (WGS) entry which is preliminary data.</text>
</comment>
<accession>A0A093VKB8</accession>
<reference evidence="7" key="1">
    <citation type="journal article" date="2014" name="PLoS Genet.">
        <title>Signature Gene Expression Reveals Novel Clues to the Molecular Mechanisms of Dimorphic Transition in Penicillium marneffei.</title>
        <authorList>
            <person name="Yang E."/>
            <person name="Wang G."/>
            <person name="Cai J."/>
            <person name="Woo P.C."/>
            <person name="Lau S.K."/>
            <person name="Yuen K.-Y."/>
            <person name="Chow W.-N."/>
            <person name="Lin X."/>
        </authorList>
    </citation>
    <scope>NUCLEOTIDE SEQUENCE [LARGE SCALE GENOMIC DNA]</scope>
    <source>
        <strain evidence="7">PM1</strain>
    </source>
</reference>
<dbReference type="PROSITE" id="PS50053">
    <property type="entry name" value="UBIQUITIN_2"/>
    <property type="match status" value="1"/>
</dbReference>
<dbReference type="GO" id="GO:0031122">
    <property type="term" value="P:cytoplasmic microtubule organization"/>
    <property type="evidence" value="ECO:0007669"/>
    <property type="project" value="TreeGrafter"/>
</dbReference>
<dbReference type="GO" id="GO:0005634">
    <property type="term" value="C:nucleus"/>
    <property type="evidence" value="ECO:0007669"/>
    <property type="project" value="TreeGrafter"/>
</dbReference>
<feature type="domain" description="Ubiquitin-like" evidence="5">
    <location>
        <begin position="10"/>
        <end position="100"/>
    </location>
</feature>
<gene>
    <name evidence="7" type="ORF">GQ26_0161520</name>
</gene>
<dbReference type="AlphaFoldDB" id="A0A093VKB8"/>
<evidence type="ECO:0000256" key="2">
    <source>
        <dbReference type="ARBA" id="ARBA00022490"/>
    </source>
</evidence>
<evidence type="ECO:0000313" key="7">
    <source>
        <dbReference type="EMBL" id="KFX47116.1"/>
    </source>
</evidence>
<dbReference type="InterPro" id="IPR045172">
    <property type="entry name" value="TBCB_Ubl"/>
</dbReference>
<dbReference type="InterPro" id="IPR000626">
    <property type="entry name" value="Ubiquitin-like_dom"/>
</dbReference>
<dbReference type="GO" id="GO:0005938">
    <property type="term" value="C:cell cortex"/>
    <property type="evidence" value="ECO:0007669"/>
    <property type="project" value="TreeGrafter"/>
</dbReference>
<dbReference type="InterPro" id="IPR029071">
    <property type="entry name" value="Ubiquitin-like_domsf"/>
</dbReference>
<dbReference type="eggNOG" id="KOG3206">
    <property type="taxonomic scope" value="Eukaryota"/>
</dbReference>
<evidence type="ECO:0000256" key="4">
    <source>
        <dbReference type="ARBA" id="ARBA00025779"/>
    </source>
</evidence>
<sequence>MAFQATPADISVIISTASATQPTSNEPSLATERRVTPSWSISQLKRKLETMTGVPPGSQRLLFKSPGRPDQWIEGEDRLIGEWGLVRGCEIEVHDTRPAAARPNFADLSSVEKYELPAEKYESLNNSVLAWKKSQKLGRFDPNTQSPEDLLHQQIAKDIEAIEKKDIKLLSRAIILPSSPPHIRRGTVRYIGPVTEIPFAPLKDKKVTTEDGHPLEPLWVGIELDEPTGKNDGSIAGKRYFECAGNNRGVFVKPEKVEVGDFPPLDLDLELNDDMEEI</sequence>
<protein>
    <submittedName>
        <fullName evidence="7">Cell polarity protein alp11</fullName>
    </submittedName>
</protein>
<dbReference type="SMART" id="SM01052">
    <property type="entry name" value="CAP_GLY"/>
    <property type="match status" value="1"/>
</dbReference>
<dbReference type="GO" id="GO:0035371">
    <property type="term" value="C:microtubule plus-end"/>
    <property type="evidence" value="ECO:0007669"/>
    <property type="project" value="TreeGrafter"/>
</dbReference>
<dbReference type="GO" id="GO:0007021">
    <property type="term" value="P:tubulin complex assembly"/>
    <property type="evidence" value="ECO:0007669"/>
    <property type="project" value="InterPro"/>
</dbReference>
<dbReference type="Pfam" id="PF01302">
    <property type="entry name" value="CAP_GLY"/>
    <property type="match status" value="1"/>
</dbReference>
<dbReference type="GO" id="GO:0043014">
    <property type="term" value="F:alpha-tubulin binding"/>
    <property type="evidence" value="ECO:0007669"/>
    <property type="project" value="InterPro"/>
</dbReference>